<organism evidence="2 3">
    <name type="scientific">Streptomyces ziwulingensis</name>
    <dbReference type="NCBI Taxonomy" id="1045501"/>
    <lineage>
        <taxon>Bacteria</taxon>
        <taxon>Bacillati</taxon>
        <taxon>Actinomycetota</taxon>
        <taxon>Actinomycetes</taxon>
        <taxon>Kitasatosporales</taxon>
        <taxon>Streptomycetaceae</taxon>
        <taxon>Streptomyces</taxon>
    </lineage>
</organism>
<keyword evidence="3" id="KW-1185">Reference proteome</keyword>
<evidence type="ECO:0000313" key="2">
    <source>
        <dbReference type="EMBL" id="GAA4821918.1"/>
    </source>
</evidence>
<evidence type="ECO:0000259" key="1">
    <source>
        <dbReference type="PROSITE" id="PS51747"/>
    </source>
</evidence>
<evidence type="ECO:0000313" key="3">
    <source>
        <dbReference type="Proteomes" id="UP001501265"/>
    </source>
</evidence>
<reference evidence="3" key="1">
    <citation type="journal article" date="2019" name="Int. J. Syst. Evol. Microbiol.">
        <title>The Global Catalogue of Microorganisms (GCM) 10K type strain sequencing project: providing services to taxonomists for standard genome sequencing and annotation.</title>
        <authorList>
            <consortium name="The Broad Institute Genomics Platform"/>
            <consortium name="The Broad Institute Genome Sequencing Center for Infectious Disease"/>
            <person name="Wu L."/>
            <person name="Ma J."/>
        </authorList>
    </citation>
    <scope>NUCLEOTIDE SEQUENCE [LARGE SCALE GENOMIC DNA]</scope>
    <source>
        <strain evidence="3">JCM 18081</strain>
    </source>
</reference>
<protein>
    <recommendedName>
        <fullName evidence="1">CMP/dCMP-type deaminase domain-containing protein</fullName>
    </recommendedName>
</protein>
<feature type="domain" description="CMP/dCMP-type deaminase" evidence="1">
    <location>
        <begin position="22"/>
        <end position="146"/>
    </location>
</feature>
<dbReference type="RefSeq" id="WP_345624162.1">
    <property type="nucleotide sequence ID" value="NZ_BAABIG010000084.1"/>
</dbReference>
<gene>
    <name evidence="2" type="ORF">GCM10023220_63880</name>
</gene>
<dbReference type="PANTHER" id="PTHR11079">
    <property type="entry name" value="CYTOSINE DEAMINASE FAMILY MEMBER"/>
    <property type="match status" value="1"/>
</dbReference>
<dbReference type="PROSITE" id="PS51747">
    <property type="entry name" value="CYT_DCMP_DEAMINASES_2"/>
    <property type="match status" value="1"/>
</dbReference>
<dbReference type="Proteomes" id="UP001501265">
    <property type="component" value="Unassembled WGS sequence"/>
</dbReference>
<dbReference type="InterPro" id="IPR002125">
    <property type="entry name" value="CMP_dCMP_dom"/>
</dbReference>
<proteinExistence type="predicted"/>
<dbReference type="InterPro" id="IPR016193">
    <property type="entry name" value="Cytidine_deaminase-like"/>
</dbReference>
<name>A0ABP9CYQ1_9ACTN</name>
<comment type="caution">
    <text evidence="2">The sequence shown here is derived from an EMBL/GenBank/DDBJ whole genome shotgun (WGS) entry which is preliminary data.</text>
</comment>
<dbReference type="CDD" id="cd01285">
    <property type="entry name" value="nucleoside_deaminase"/>
    <property type="match status" value="1"/>
</dbReference>
<dbReference type="Gene3D" id="3.40.140.10">
    <property type="entry name" value="Cytidine Deaminase, domain 2"/>
    <property type="match status" value="1"/>
</dbReference>
<dbReference type="SUPFAM" id="SSF53927">
    <property type="entry name" value="Cytidine deaminase-like"/>
    <property type="match status" value="1"/>
</dbReference>
<sequence>MSAADKHHRKLGGKVPYAPASAADHAFLAQAIELSRHALEDEGKTPFGALLVIDGQVMGTGTSSVVQLHDPTAHAEVMALRDAGAKLGRHLMEDAVLYSSSEPCPMCLVACYWARLPRLVYAATSHDAAMSGFEDLQFYRELALPNAERALLSETAVGGSTQEIAAAALASWADKLPFPVEPKL</sequence>
<dbReference type="Pfam" id="PF00383">
    <property type="entry name" value="dCMP_cyt_deam_1"/>
    <property type="match status" value="1"/>
</dbReference>
<accession>A0ABP9CYQ1</accession>
<dbReference type="EMBL" id="BAABIG010000084">
    <property type="protein sequence ID" value="GAA4821918.1"/>
    <property type="molecule type" value="Genomic_DNA"/>
</dbReference>
<dbReference type="PANTHER" id="PTHR11079:SF161">
    <property type="entry name" value="CMP_DCMP-TYPE DEAMINASE DOMAIN-CONTAINING PROTEIN"/>
    <property type="match status" value="1"/>
</dbReference>